<organism evidence="2 3">
    <name type="scientific">Trichonephila clavipes</name>
    <name type="common">Golden silk orbweaver</name>
    <name type="synonym">Nephila clavipes</name>
    <dbReference type="NCBI Taxonomy" id="2585209"/>
    <lineage>
        <taxon>Eukaryota</taxon>
        <taxon>Metazoa</taxon>
        <taxon>Ecdysozoa</taxon>
        <taxon>Arthropoda</taxon>
        <taxon>Chelicerata</taxon>
        <taxon>Arachnida</taxon>
        <taxon>Araneae</taxon>
        <taxon>Araneomorphae</taxon>
        <taxon>Entelegynae</taxon>
        <taxon>Araneoidea</taxon>
        <taxon>Nephilidae</taxon>
        <taxon>Trichonephila</taxon>
    </lineage>
</organism>
<keyword evidence="3" id="KW-1185">Reference proteome</keyword>
<dbReference type="Proteomes" id="UP000887159">
    <property type="component" value="Unassembled WGS sequence"/>
</dbReference>
<evidence type="ECO:0000313" key="3">
    <source>
        <dbReference type="Proteomes" id="UP000887159"/>
    </source>
</evidence>
<gene>
    <name evidence="2" type="ORF">TNCV_2139861</name>
</gene>
<proteinExistence type="predicted"/>
<dbReference type="AlphaFoldDB" id="A0A8X6S213"/>
<feature type="region of interest" description="Disordered" evidence="1">
    <location>
        <begin position="133"/>
        <end position="158"/>
    </location>
</feature>
<dbReference type="EMBL" id="BMAU01021221">
    <property type="protein sequence ID" value="GFY00591.1"/>
    <property type="molecule type" value="Genomic_DNA"/>
</dbReference>
<protein>
    <submittedName>
        <fullName evidence="2">Uncharacterized protein</fullName>
    </submittedName>
</protein>
<sequence>MIVQFRNEKVSNHGSIPITIDCNVVAFIVFEEGFHLPIKRTKQSVFLDVLWFHQLVKDKNDTHRLTLDCYDQPARGVTNGAIVYCLNSGSGDGRRVAIMDFGAPLTIGKAYLKIIMSSFLGFCEWNTRNRWRDGQETRRPEKKKSEREKEEKRARKREGLIKERRIPEFCSVMLTRNRNANEKKRLADWTETSCGLRAMVQRREEKEQQQQHINETENILLKGHSETGVRNSDQKSFKLPDSGAAWNSLRFRRFMACHISFR</sequence>
<comment type="caution">
    <text evidence="2">The sequence shown here is derived from an EMBL/GenBank/DDBJ whole genome shotgun (WGS) entry which is preliminary data.</text>
</comment>
<name>A0A8X6S213_TRICX</name>
<accession>A0A8X6S213</accession>
<reference evidence="2" key="1">
    <citation type="submission" date="2020-08" db="EMBL/GenBank/DDBJ databases">
        <title>Multicomponent nature underlies the extraordinary mechanical properties of spider dragline silk.</title>
        <authorList>
            <person name="Kono N."/>
            <person name="Nakamura H."/>
            <person name="Mori M."/>
            <person name="Yoshida Y."/>
            <person name="Ohtoshi R."/>
            <person name="Malay A.D."/>
            <person name="Moran D.A.P."/>
            <person name="Tomita M."/>
            <person name="Numata K."/>
            <person name="Arakawa K."/>
        </authorList>
    </citation>
    <scope>NUCLEOTIDE SEQUENCE</scope>
</reference>
<evidence type="ECO:0000256" key="1">
    <source>
        <dbReference type="SAM" id="MobiDB-lite"/>
    </source>
</evidence>
<evidence type="ECO:0000313" key="2">
    <source>
        <dbReference type="EMBL" id="GFY00591.1"/>
    </source>
</evidence>